<protein>
    <recommendedName>
        <fullName evidence="2">CAAX prenyl protease 2/Lysostaphin resistance protein A-like domain-containing protein</fullName>
    </recommendedName>
</protein>
<dbReference type="InterPro" id="IPR003675">
    <property type="entry name" value="Rce1/LyrA-like_dom"/>
</dbReference>
<feature type="transmembrane region" description="Helical" evidence="1">
    <location>
        <begin position="144"/>
        <end position="164"/>
    </location>
</feature>
<feature type="transmembrane region" description="Helical" evidence="1">
    <location>
        <begin position="74"/>
        <end position="94"/>
    </location>
</feature>
<dbReference type="GO" id="GO:0004175">
    <property type="term" value="F:endopeptidase activity"/>
    <property type="evidence" value="ECO:0007669"/>
    <property type="project" value="UniProtKB-ARBA"/>
</dbReference>
<evidence type="ECO:0000259" key="2">
    <source>
        <dbReference type="Pfam" id="PF02517"/>
    </source>
</evidence>
<organism evidence="3 4">
    <name type="scientific">Candidatus Woesebacteria bacterium GW2011_GWB1_43_14</name>
    <dbReference type="NCBI Taxonomy" id="1618578"/>
    <lineage>
        <taxon>Bacteria</taxon>
        <taxon>Candidatus Woeseibacteriota</taxon>
    </lineage>
</organism>
<accession>A0A0G1FV78</accession>
<name>A0A0G1FV78_9BACT</name>
<keyword evidence="1" id="KW-0812">Transmembrane</keyword>
<evidence type="ECO:0000256" key="1">
    <source>
        <dbReference type="SAM" id="Phobius"/>
    </source>
</evidence>
<keyword evidence="1" id="KW-0472">Membrane</keyword>
<proteinExistence type="predicted"/>
<comment type="caution">
    <text evidence="3">The sequence shown here is derived from an EMBL/GenBank/DDBJ whole genome shotgun (WGS) entry which is preliminary data.</text>
</comment>
<dbReference type="Proteomes" id="UP000034090">
    <property type="component" value="Unassembled WGS sequence"/>
</dbReference>
<feature type="transmembrane region" description="Helical" evidence="1">
    <location>
        <begin position="12"/>
        <end position="29"/>
    </location>
</feature>
<feature type="transmembrane region" description="Helical" evidence="1">
    <location>
        <begin position="35"/>
        <end position="53"/>
    </location>
</feature>
<dbReference type="EMBL" id="LCFQ01000001">
    <property type="protein sequence ID" value="KKS98901.1"/>
    <property type="molecule type" value="Genomic_DNA"/>
</dbReference>
<evidence type="ECO:0000313" key="3">
    <source>
        <dbReference type="EMBL" id="KKS98901.1"/>
    </source>
</evidence>
<dbReference type="STRING" id="1618578.UV74_C0001G0011"/>
<keyword evidence="1" id="KW-1133">Transmembrane helix</keyword>
<sequence>MQNKETNLKYAVQLFGYLFVVWGFYRLLVQLPETIEELLIKPVVWLIPLIYILRKERLGLSSLGVSSDNLFKSVYLALILGSVFAIEAVGINFVKYGKLEFNANLGENLFLVAFILSVATAITEEIVFRGYIFNRVWMALDREWSANFITSCGWGLVHMPVAIFDWKLDIVSLFIYFILTFAFAVGSSFVFARSRNIISPILLHILWQWPIILFR</sequence>
<feature type="transmembrane region" description="Helical" evidence="1">
    <location>
        <begin position="170"/>
        <end position="192"/>
    </location>
</feature>
<dbReference type="GO" id="GO:0080120">
    <property type="term" value="P:CAAX-box protein maturation"/>
    <property type="evidence" value="ECO:0007669"/>
    <property type="project" value="UniProtKB-ARBA"/>
</dbReference>
<dbReference type="AlphaFoldDB" id="A0A0G1FV78"/>
<feature type="domain" description="CAAX prenyl protease 2/Lysostaphin resistance protein A-like" evidence="2">
    <location>
        <begin position="108"/>
        <end position="209"/>
    </location>
</feature>
<dbReference type="Pfam" id="PF02517">
    <property type="entry name" value="Rce1-like"/>
    <property type="match status" value="1"/>
</dbReference>
<reference evidence="3 4" key="1">
    <citation type="journal article" date="2015" name="Nature">
        <title>rRNA introns, odd ribosomes, and small enigmatic genomes across a large radiation of phyla.</title>
        <authorList>
            <person name="Brown C.T."/>
            <person name="Hug L.A."/>
            <person name="Thomas B.C."/>
            <person name="Sharon I."/>
            <person name="Castelle C.J."/>
            <person name="Singh A."/>
            <person name="Wilkins M.J."/>
            <person name="Williams K.H."/>
            <person name="Banfield J.F."/>
        </authorList>
    </citation>
    <scope>NUCLEOTIDE SEQUENCE [LARGE SCALE GENOMIC DNA]</scope>
</reference>
<gene>
    <name evidence="3" type="ORF">UV74_C0001G0011</name>
</gene>
<feature type="transmembrane region" description="Helical" evidence="1">
    <location>
        <begin position="109"/>
        <end position="132"/>
    </location>
</feature>
<evidence type="ECO:0000313" key="4">
    <source>
        <dbReference type="Proteomes" id="UP000034090"/>
    </source>
</evidence>